<proteinExistence type="predicted"/>
<accession>A0A7M3MHZ8</accession>
<evidence type="ECO:0000313" key="3">
    <source>
        <dbReference type="EMBL" id="TVM18704.1"/>
    </source>
</evidence>
<dbReference type="Proteomes" id="UP000448292">
    <property type="component" value="Unassembled WGS sequence"/>
</dbReference>
<dbReference type="SUPFAM" id="SSF52499">
    <property type="entry name" value="Isochorismatase-like hydrolases"/>
    <property type="match status" value="1"/>
</dbReference>
<evidence type="ECO:0000259" key="2">
    <source>
        <dbReference type="Pfam" id="PF00857"/>
    </source>
</evidence>
<evidence type="ECO:0000256" key="1">
    <source>
        <dbReference type="ARBA" id="ARBA00022801"/>
    </source>
</evidence>
<keyword evidence="4" id="KW-1185">Reference proteome</keyword>
<keyword evidence="1 3" id="KW-0378">Hydrolase</keyword>
<dbReference type="InterPro" id="IPR000868">
    <property type="entry name" value="Isochorismatase-like_dom"/>
</dbReference>
<feature type="domain" description="Isochorismatase-like" evidence="2">
    <location>
        <begin position="7"/>
        <end position="173"/>
    </location>
</feature>
<dbReference type="AlphaFoldDB" id="A0A7M3MHZ8"/>
<comment type="caution">
    <text evidence="3">The sequence shown here is derived from an EMBL/GenBank/DDBJ whole genome shotgun (WGS) entry which is preliminary data.</text>
</comment>
<dbReference type="CDD" id="cd00431">
    <property type="entry name" value="cysteine_hydrolases"/>
    <property type="match status" value="1"/>
</dbReference>
<dbReference type="EMBL" id="QMIE01000003">
    <property type="protein sequence ID" value="TVM18704.1"/>
    <property type="molecule type" value="Genomic_DNA"/>
</dbReference>
<gene>
    <name evidence="3" type="ORF">DPQ33_04305</name>
</gene>
<dbReference type="PANTHER" id="PTHR43540:SF6">
    <property type="entry name" value="ISOCHORISMATASE-LIKE DOMAIN-CONTAINING PROTEIN"/>
    <property type="match status" value="1"/>
</dbReference>
<dbReference type="OrthoDB" id="9791276at2"/>
<dbReference type="InterPro" id="IPR036380">
    <property type="entry name" value="Isochorismatase-like_sf"/>
</dbReference>
<dbReference type="PANTHER" id="PTHR43540">
    <property type="entry name" value="PEROXYUREIDOACRYLATE/UREIDOACRYLATE AMIDOHYDROLASE-RELATED"/>
    <property type="match status" value="1"/>
</dbReference>
<dbReference type="RefSeq" id="WP_144301960.1">
    <property type="nucleotide sequence ID" value="NZ_QMIE01000003.1"/>
</dbReference>
<name>A0A7M3MHZ8_9BACT</name>
<dbReference type="Gene3D" id="3.40.50.850">
    <property type="entry name" value="Isochorismatase-like"/>
    <property type="match status" value="1"/>
</dbReference>
<dbReference type="Pfam" id="PF00857">
    <property type="entry name" value="Isochorismatase"/>
    <property type="match status" value="1"/>
</dbReference>
<protein>
    <submittedName>
        <fullName evidence="3">Cysteine hydrolase</fullName>
    </submittedName>
</protein>
<sequence length="188" mass="20130">MAFESKALVIIDMLNDFVRPAGALAVKGADACVPAIDSLRTAFHKAGGLVIFLCDAHHPEDPEFRDWPPHAVRGTQGAQVITELAPAPGDIVIPKCCIDTFEQPQFPELLGCRDLDEMLVTGVATEHCVLKTALGGRERGYAVAVVTDGVKGVDAEQGDVEKAEQTMREAGCRFASSSELLEKLSQRG</sequence>
<organism evidence="3 4">
    <name type="scientific">Oceanidesulfovibrio indonesiensis</name>
    <dbReference type="NCBI Taxonomy" id="54767"/>
    <lineage>
        <taxon>Bacteria</taxon>
        <taxon>Pseudomonadati</taxon>
        <taxon>Thermodesulfobacteriota</taxon>
        <taxon>Desulfovibrionia</taxon>
        <taxon>Desulfovibrionales</taxon>
        <taxon>Desulfovibrionaceae</taxon>
        <taxon>Oceanidesulfovibrio</taxon>
    </lineage>
</organism>
<evidence type="ECO:0000313" key="4">
    <source>
        <dbReference type="Proteomes" id="UP000448292"/>
    </source>
</evidence>
<reference evidence="3 4" key="1">
    <citation type="submission" date="2018-06" db="EMBL/GenBank/DDBJ databases">
        <title>Complete genome of Desulfovibrio indonesiensis P37SLT.</title>
        <authorList>
            <person name="Crispim J.S."/>
            <person name="Vidigal P.M.P."/>
            <person name="Silva L.C.F."/>
            <person name="Laguardia C.N."/>
            <person name="Araujo L.C."/>
            <person name="Dias R.S."/>
            <person name="Sousa M.P."/>
            <person name="Paula S.O."/>
            <person name="Silva C."/>
        </authorList>
    </citation>
    <scope>NUCLEOTIDE SEQUENCE [LARGE SCALE GENOMIC DNA]</scope>
    <source>
        <strain evidence="3 4">P37SLT</strain>
    </source>
</reference>
<dbReference type="GO" id="GO:0016787">
    <property type="term" value="F:hydrolase activity"/>
    <property type="evidence" value="ECO:0007669"/>
    <property type="project" value="UniProtKB-KW"/>
</dbReference>
<dbReference type="InterPro" id="IPR050272">
    <property type="entry name" value="Isochorismatase-like_hydrls"/>
</dbReference>